<dbReference type="GO" id="GO:0017056">
    <property type="term" value="F:structural constituent of nuclear pore"/>
    <property type="evidence" value="ECO:0007669"/>
    <property type="project" value="TreeGrafter"/>
</dbReference>
<feature type="domain" description="NUP160 middle TPR" evidence="2">
    <location>
        <begin position="996"/>
        <end position="1243"/>
    </location>
</feature>
<comment type="caution">
    <text evidence="3">The sequence shown here is derived from an EMBL/GenBank/DDBJ whole genome shotgun (WGS) entry which is preliminary data.</text>
</comment>
<dbReference type="Pfam" id="PF23354">
    <property type="entry name" value="TPR_NUP160_120_M"/>
    <property type="match status" value="1"/>
</dbReference>
<dbReference type="InterPro" id="IPR056536">
    <property type="entry name" value="TPR_NUP160_C"/>
</dbReference>
<protein>
    <submittedName>
        <fullName evidence="3">Uncharacterized protein</fullName>
    </submittedName>
</protein>
<dbReference type="InterPro" id="IPR021717">
    <property type="entry name" value="Nucleoporin_Nup160"/>
</dbReference>
<sequence length="1574" mass="184600">MAFTFKESSSYLFNKDDQEYIFNKRRLSNSSVVQLNLKNQYVYIYWKLYNTHLEIQLAPTLTDYITYKINLPKNMRDNIQFKEDENDSLVYMFLLSNDGIIFKYTINIKSREINLQNLYIKSIQKQQVQLFKIIDQDNFIITTTLNEIITIRKLKDDSIIEKKQNLNSSILRNFSKFITNNMSTDVLQDLSYIKYNNKIYIIVLFNNILYVLNENLKFIFNKELMKPTVSTSKKYISIYDLYTDDNNEYTSFNLCILLGNEFHIFKMIIDQNENVNLNADDILLPIIEAVSINEKKKVFINTFQITYINNHFVLWVEQKDTFDKSIIKYLYLGENNKLSSNFKSYCPEIWLPLITNNIIENSDSIISSKKSVSENSIEFNSKIKETIINIDNTKGLSNSLSTLSFSNFSLISDINDIPSMPSYCNNDNEEDEQDSIELIKEYYLNYIFNINRFSLSILYYALMKYSEESSIATYIDQTELKHIGLKYIKKCIVNCINEKISSNAINYSDKATVEKEYKKFLYYCVIEYENENKFVSFLQYSQENIGKINIPMFILIKKAYITTINLCDTSEIFYNALINKHSIMELQYLFSITDLNKKNLYHNVSSSMSLFLSAVDQLYKNNSSFEKFGINNSSRNLKNSTLNIQQFTRDVIVGICKSSIQLESLVENIYWDYLEGNENFLRKIRKLKDIKGCIEYIFSILNDQDEKTIPLENAIQNELRNNDGRISKSYITYLAQLISVNVKEVINARYHLCFHLFIVLIALYVMSKKNSFNKNTIETQRMKMFNSDIGHFEYLNSIYRCKSYLHALIILKWASEYSNENDLDLSGDEKVKELNILKNLSLGNTSKNSIKREVNNNDIEMDNEKITYILSYFNINKINMDINIDKAVLSHTNDSLLFRLIYSSILSLVKYSEEEKNENSEEKTLSNISDSLALTNYFSLYPSDLVKQSISFLDIIYDYSHRYLDTLNLSWYSKEYIFNSPLISFIIQLIQHSTKSIHYLRELLPSMNSSCIFLLQGIISLISNDIESSEDYFEKAGSAFVSKTVDSSIYTFLPLTIENSFQYYQYIMHLYQNIKPLYEPIEKFAKLSLLHMKEDKSKDDLMFVLFNCHLNTLNFEEAFLVVQNIMDPERKKQLLKEFVIKICENDQTLLFKFNFSGCKEDIENILNNQIKESTNLLSTPNYNKILYSYLIYNSSYRKAALYMYKYAQRLYKCCKTGNLENSFKTLLVEQSKALLIALNALSLVDKKNQYIIIDHEAKSDGIVRNVNISLLDIKKEYYLSLSKLELSKNHKESEISILSLDPVDAVTLYISLGKYDTAISFSLLYGFDLSIIFQNLLLQYVKSSYMIVNSNSNYITDYFEKILNGKEGMNKTKDDDKREKKVSPTINLPKQLFIRDGSSNNVTIYNYKKAIATQEGIKQKDENNILLNRGEASQGRKASVMNNTVDFHELLKKFLDLHDSTDNYYRYHKVVIEKFLETCVTSEVPEWLIEPFMNHFPEDLIRIYIKYNRIKEAALFTIKLINNMDVTKRNEKWFPYTVIDQLICIMEERSEKDFEDKKIFTEYINLIKKSIQVK</sequence>
<proteinExistence type="predicted"/>
<feature type="non-terminal residue" evidence="3">
    <location>
        <position position="1574"/>
    </location>
</feature>
<organism evidence="3 4">
    <name type="scientific">Piromyces finnis</name>
    <dbReference type="NCBI Taxonomy" id="1754191"/>
    <lineage>
        <taxon>Eukaryota</taxon>
        <taxon>Fungi</taxon>
        <taxon>Fungi incertae sedis</taxon>
        <taxon>Chytridiomycota</taxon>
        <taxon>Chytridiomycota incertae sedis</taxon>
        <taxon>Neocallimastigomycetes</taxon>
        <taxon>Neocallimastigales</taxon>
        <taxon>Neocallimastigaceae</taxon>
        <taxon>Piromyces</taxon>
    </lineage>
</organism>
<dbReference type="STRING" id="1754191.A0A1Y1V9Y4"/>
<dbReference type="PANTHER" id="PTHR21286:SF0">
    <property type="entry name" value="NUCLEAR PORE COMPLEX PROTEIN NUP160"/>
    <property type="match status" value="1"/>
</dbReference>
<dbReference type="PANTHER" id="PTHR21286">
    <property type="entry name" value="NUCLEAR PORE COMPLEX PROTEIN NUP160"/>
    <property type="match status" value="1"/>
</dbReference>
<dbReference type="OrthoDB" id="67716at2759"/>
<evidence type="ECO:0000313" key="3">
    <source>
        <dbReference type="EMBL" id="ORX50702.1"/>
    </source>
</evidence>
<dbReference type="EMBL" id="MCFH01000020">
    <property type="protein sequence ID" value="ORX50702.1"/>
    <property type="molecule type" value="Genomic_DNA"/>
</dbReference>
<name>A0A1Y1V9Y4_9FUNG</name>
<dbReference type="GO" id="GO:0005643">
    <property type="term" value="C:nuclear pore"/>
    <property type="evidence" value="ECO:0007669"/>
    <property type="project" value="TreeGrafter"/>
</dbReference>
<keyword evidence="4" id="KW-1185">Reference proteome</keyword>
<dbReference type="Proteomes" id="UP000193719">
    <property type="component" value="Unassembled WGS sequence"/>
</dbReference>
<evidence type="ECO:0000313" key="4">
    <source>
        <dbReference type="Proteomes" id="UP000193719"/>
    </source>
</evidence>
<evidence type="ECO:0000259" key="1">
    <source>
        <dbReference type="Pfam" id="PF23347"/>
    </source>
</evidence>
<evidence type="ECO:0000259" key="2">
    <source>
        <dbReference type="Pfam" id="PF23354"/>
    </source>
</evidence>
<feature type="domain" description="NUP160 C-terminal TPR" evidence="1">
    <location>
        <begin position="1447"/>
        <end position="1523"/>
    </location>
</feature>
<dbReference type="InterPro" id="IPR056535">
    <property type="entry name" value="TPR_NUP160_M"/>
</dbReference>
<reference evidence="3 4" key="1">
    <citation type="submission" date="2016-08" db="EMBL/GenBank/DDBJ databases">
        <title>Genomes of anaerobic fungi encode conserved fungal cellulosomes for biomass hydrolysis.</title>
        <authorList>
            <consortium name="DOE Joint Genome Institute"/>
            <person name="Haitjema C.H."/>
            <person name="Gilmore S.P."/>
            <person name="Henske J.K."/>
            <person name="Solomon K.V."/>
            <person name="De Groot R."/>
            <person name="Kuo A."/>
            <person name="Mondo S.J."/>
            <person name="Salamov A.A."/>
            <person name="Labutti K."/>
            <person name="Zhao Z."/>
            <person name="Chiniquy J."/>
            <person name="Barry K."/>
            <person name="Brewer H.M."/>
            <person name="Purvine S.O."/>
            <person name="Wright A.T."/>
            <person name="Boxma B."/>
            <person name="Van Alen T."/>
            <person name="Hackstein J.H."/>
            <person name="Baker S.E."/>
            <person name="Grigoriev I.V."/>
            <person name="O'Malley M.A."/>
        </authorList>
    </citation>
    <scope>NUCLEOTIDE SEQUENCE [LARGE SCALE GENOMIC DNA]</scope>
    <source>
        <strain evidence="4">finn</strain>
    </source>
</reference>
<gene>
    <name evidence="3" type="ORF">BCR36DRAFT_326516</name>
</gene>
<dbReference type="Pfam" id="PF23347">
    <property type="entry name" value="TPR_Nup160_C"/>
    <property type="match status" value="1"/>
</dbReference>
<accession>A0A1Y1V9Y4</accession>
<reference evidence="3 4" key="2">
    <citation type="submission" date="2016-08" db="EMBL/GenBank/DDBJ databases">
        <title>Pervasive Adenine N6-methylation of Active Genes in Fungi.</title>
        <authorList>
            <consortium name="DOE Joint Genome Institute"/>
            <person name="Mondo S.J."/>
            <person name="Dannebaum R.O."/>
            <person name="Kuo R.C."/>
            <person name="Labutti K."/>
            <person name="Haridas S."/>
            <person name="Kuo A."/>
            <person name="Salamov A."/>
            <person name="Ahrendt S.R."/>
            <person name="Lipzen A."/>
            <person name="Sullivan W."/>
            <person name="Andreopoulos W.B."/>
            <person name="Clum A."/>
            <person name="Lindquist E."/>
            <person name="Daum C."/>
            <person name="Ramamoorthy G.K."/>
            <person name="Gryganskyi A."/>
            <person name="Culley D."/>
            <person name="Magnuson J.K."/>
            <person name="James T.Y."/>
            <person name="O'Malley M.A."/>
            <person name="Stajich J.E."/>
            <person name="Spatafora J.W."/>
            <person name="Visel A."/>
            <person name="Grigoriev I.V."/>
        </authorList>
    </citation>
    <scope>NUCLEOTIDE SEQUENCE [LARGE SCALE GENOMIC DNA]</scope>
    <source>
        <strain evidence="4">finn</strain>
    </source>
</reference>